<dbReference type="GO" id="GO:0005975">
    <property type="term" value="P:carbohydrate metabolic process"/>
    <property type="evidence" value="ECO:0007669"/>
    <property type="project" value="InterPro"/>
</dbReference>
<comment type="caution">
    <text evidence="3">The sequence shown here is derived from an EMBL/GenBank/DDBJ whole genome shotgun (WGS) entry which is preliminary data.</text>
</comment>
<dbReference type="SUPFAM" id="SSF52266">
    <property type="entry name" value="SGNH hydrolase"/>
    <property type="match status" value="1"/>
</dbReference>
<keyword evidence="1" id="KW-0378">Hydrolase</keyword>
<accession>A0A7X5LJK2</accession>
<keyword evidence="4" id="KW-1185">Reference proteome</keyword>
<evidence type="ECO:0000259" key="2">
    <source>
        <dbReference type="Pfam" id="PF03629"/>
    </source>
</evidence>
<protein>
    <recommendedName>
        <fullName evidence="2">Sialate O-acetylesterase domain-containing protein</fullName>
    </recommendedName>
</protein>
<evidence type="ECO:0000313" key="4">
    <source>
        <dbReference type="Proteomes" id="UP000470213"/>
    </source>
</evidence>
<gene>
    <name evidence="3" type="ORF">GTH32_04680</name>
</gene>
<dbReference type="Gene3D" id="3.40.50.1110">
    <property type="entry name" value="SGNH hydrolase"/>
    <property type="match status" value="1"/>
</dbReference>
<dbReference type="InterPro" id="IPR005181">
    <property type="entry name" value="SASA"/>
</dbReference>
<dbReference type="GO" id="GO:0004553">
    <property type="term" value="F:hydrolase activity, hydrolyzing O-glycosyl compounds"/>
    <property type="evidence" value="ECO:0007669"/>
    <property type="project" value="InterPro"/>
</dbReference>
<feature type="domain" description="Sialate O-acetylesterase" evidence="2">
    <location>
        <begin position="116"/>
        <end position="237"/>
    </location>
</feature>
<reference evidence="3 4" key="1">
    <citation type="submission" date="2020-01" db="EMBL/GenBank/DDBJ databases">
        <authorList>
            <person name="Chen J."/>
            <person name="Zhu S."/>
            <person name="Yang J."/>
        </authorList>
    </citation>
    <scope>NUCLEOTIDE SEQUENCE [LARGE SCALE GENOMIC DNA]</scope>
    <source>
        <strain evidence="3 4">345S023</strain>
    </source>
</reference>
<dbReference type="InterPro" id="IPR008979">
    <property type="entry name" value="Galactose-bd-like_sf"/>
</dbReference>
<name>A0A7X5LJK2_9ALTE</name>
<dbReference type="PANTHER" id="PTHR22901:SF0">
    <property type="entry name" value="SIALATE O-ACETYLESTERASE"/>
    <property type="match status" value="1"/>
</dbReference>
<evidence type="ECO:0000313" key="3">
    <source>
        <dbReference type="EMBL" id="NDV90493.1"/>
    </source>
</evidence>
<dbReference type="GO" id="GO:0001681">
    <property type="term" value="F:sialate O-acetylesterase activity"/>
    <property type="evidence" value="ECO:0007669"/>
    <property type="project" value="InterPro"/>
</dbReference>
<sequence>MKSSSNKRFTAQASLYFTLNILAFIAVLPVKATVTLLPQYADDMVLQRDKPNNVQGYSDKPETIEIYMDGVKLHAAEVQEGPWSLTLPAQTAGGPHKLGIRTSSQWIELNNVLFGDIWLASGQSNMEYTLGTLGSDYEAEIRSVDFDQIRQFRVERNAAYSGPLAAIANGHWTIAKGKDLQEFSAVGYFFAKHVYAHTGIPIAIINNAFAGARIQAWMSESALTAYPNEVRLLKRNKEPYNIEQLRQLDETRYQQWQEKLAFEDLGFQHNWFTENFDDSQWAQLTVPGFWTSQGQEAFSGSMWFRRTFWVTAEQANKAANLVLGRIVDQDEVYVNGAQVGSTRYQYPQRIYSLTPGLLKTGLNQITVRVVSHRSDGQAGFVPSKPYHLRFNNSLIPLGGLWRYRVGHRMNTPIPSPAFKINEQPSGLYNAMLAPLANTQLKGVIWYQGESNAEAPMVYRRLFPAMITQWRALFSQPTLPFLYVQLANYMAAQTDPSIAGWANIRAAQANGLTLDNTAMITAIDLGEWNDIHPKNKAAVGQRLAFAALKEVYNKPGFSYQGPVLTCAERVSDFEIRVHSESSQLELSNPDDKVQGFAISENDIDYQWVEGELEPTSIILHVKDANKIKTITYAWQSNPNRANLTNNNRLPAYPAKLPVKHRCNTGVE</sequence>
<dbReference type="SUPFAM" id="SSF49785">
    <property type="entry name" value="Galactose-binding domain-like"/>
    <property type="match status" value="1"/>
</dbReference>
<feature type="domain" description="Sialate O-acetylesterase" evidence="2">
    <location>
        <begin position="425"/>
        <end position="547"/>
    </location>
</feature>
<proteinExistence type="predicted"/>
<dbReference type="AlphaFoldDB" id="A0A7X5LJK2"/>
<dbReference type="RefSeq" id="WP_163084082.1">
    <property type="nucleotide sequence ID" value="NZ_JAAAWN010000004.1"/>
</dbReference>
<dbReference type="InterPro" id="IPR039329">
    <property type="entry name" value="SIAE"/>
</dbReference>
<organism evidence="3 4">
    <name type="scientific">Alteromonas profundi</name>
    <dbReference type="NCBI Taxonomy" id="2696062"/>
    <lineage>
        <taxon>Bacteria</taxon>
        <taxon>Pseudomonadati</taxon>
        <taxon>Pseudomonadota</taxon>
        <taxon>Gammaproteobacteria</taxon>
        <taxon>Alteromonadales</taxon>
        <taxon>Alteromonadaceae</taxon>
        <taxon>Alteromonas/Salinimonas group</taxon>
        <taxon>Alteromonas</taxon>
    </lineage>
</organism>
<evidence type="ECO:0000256" key="1">
    <source>
        <dbReference type="ARBA" id="ARBA00022801"/>
    </source>
</evidence>
<dbReference type="EMBL" id="JAAAWN010000004">
    <property type="protein sequence ID" value="NDV90493.1"/>
    <property type="molecule type" value="Genomic_DNA"/>
</dbReference>
<dbReference type="Gene3D" id="2.60.120.260">
    <property type="entry name" value="Galactose-binding domain-like"/>
    <property type="match status" value="1"/>
</dbReference>
<dbReference type="PANTHER" id="PTHR22901">
    <property type="entry name" value="SIALATE O-ACETYLESTERASE"/>
    <property type="match status" value="1"/>
</dbReference>
<dbReference type="InterPro" id="IPR036514">
    <property type="entry name" value="SGNH_hydro_sf"/>
</dbReference>
<dbReference type="Proteomes" id="UP000470213">
    <property type="component" value="Unassembled WGS sequence"/>
</dbReference>
<dbReference type="Pfam" id="PF03629">
    <property type="entry name" value="SASA"/>
    <property type="match status" value="2"/>
</dbReference>